<reference evidence="2" key="1">
    <citation type="journal article" date="2021" name="Open Biol.">
        <title>Shared evolutionary footprints suggest mitochondrial oxidative damage underlies multiple complex I losses in fungi.</title>
        <authorList>
            <person name="Schikora-Tamarit M.A."/>
            <person name="Marcet-Houben M."/>
            <person name="Nosek J."/>
            <person name="Gabaldon T."/>
        </authorList>
    </citation>
    <scope>NUCLEOTIDE SEQUENCE</scope>
    <source>
        <strain evidence="2">CBS2887</strain>
    </source>
</reference>
<dbReference type="EMBL" id="JAEUBG010000793">
    <property type="protein sequence ID" value="KAH3687504.1"/>
    <property type="molecule type" value="Genomic_DNA"/>
</dbReference>
<accession>A0A9P8QDM6</accession>
<gene>
    <name evidence="2" type="ORF">WICPIJ_001511</name>
</gene>
<evidence type="ECO:0000313" key="3">
    <source>
        <dbReference type="Proteomes" id="UP000774326"/>
    </source>
</evidence>
<evidence type="ECO:0000256" key="1">
    <source>
        <dbReference type="SAM" id="Coils"/>
    </source>
</evidence>
<reference evidence="2" key="2">
    <citation type="submission" date="2021-01" db="EMBL/GenBank/DDBJ databases">
        <authorList>
            <person name="Schikora-Tamarit M.A."/>
        </authorList>
    </citation>
    <scope>NUCLEOTIDE SEQUENCE</scope>
    <source>
        <strain evidence="2">CBS2887</strain>
    </source>
</reference>
<dbReference type="Proteomes" id="UP000774326">
    <property type="component" value="Unassembled WGS sequence"/>
</dbReference>
<protein>
    <submittedName>
        <fullName evidence="2">Uncharacterized protein</fullName>
    </submittedName>
</protein>
<keyword evidence="3" id="KW-1185">Reference proteome</keyword>
<keyword evidence="1" id="KW-0175">Coiled coil</keyword>
<feature type="coiled-coil region" evidence="1">
    <location>
        <begin position="77"/>
        <end position="104"/>
    </location>
</feature>
<comment type="caution">
    <text evidence="2">The sequence shown here is derived from an EMBL/GenBank/DDBJ whole genome shotgun (WGS) entry which is preliminary data.</text>
</comment>
<proteinExistence type="predicted"/>
<dbReference type="OrthoDB" id="412286at2759"/>
<evidence type="ECO:0000313" key="2">
    <source>
        <dbReference type="EMBL" id="KAH3687504.1"/>
    </source>
</evidence>
<name>A0A9P8QDM6_WICPI</name>
<feature type="coiled-coil region" evidence="1">
    <location>
        <begin position="166"/>
        <end position="223"/>
    </location>
</feature>
<organism evidence="2 3">
    <name type="scientific">Wickerhamomyces pijperi</name>
    <name type="common">Yeast</name>
    <name type="synonym">Pichia pijperi</name>
    <dbReference type="NCBI Taxonomy" id="599730"/>
    <lineage>
        <taxon>Eukaryota</taxon>
        <taxon>Fungi</taxon>
        <taxon>Dikarya</taxon>
        <taxon>Ascomycota</taxon>
        <taxon>Saccharomycotina</taxon>
        <taxon>Saccharomycetes</taxon>
        <taxon>Phaffomycetales</taxon>
        <taxon>Wickerhamomycetaceae</taxon>
        <taxon>Wickerhamomyces</taxon>
    </lineage>
</organism>
<sequence>MASANSITSTNEFMPIVKLASTLEDSLNTSRSKINSINDLLKEISNLTGVAIPEKQSLHTALDRNGGHQNNRVTEFQTAHQGLLTQEEREIEDLRKENLTLLLQIQKQKFLNVQITKTINQNKGLVTTLVESLNDQRLEEANKTSSCTELEELEFQNYTNALKSSKESLILDIEQKLQQNEKLKEIIDNFDLLLVQIVGKVASKEGKEHAEKLQRKLNELRREV</sequence>
<dbReference type="AlphaFoldDB" id="A0A9P8QDM6"/>